<organism evidence="1 2">
    <name type="scientific">Dorcoceras hygrometricum</name>
    <dbReference type="NCBI Taxonomy" id="472368"/>
    <lineage>
        <taxon>Eukaryota</taxon>
        <taxon>Viridiplantae</taxon>
        <taxon>Streptophyta</taxon>
        <taxon>Embryophyta</taxon>
        <taxon>Tracheophyta</taxon>
        <taxon>Spermatophyta</taxon>
        <taxon>Magnoliopsida</taxon>
        <taxon>eudicotyledons</taxon>
        <taxon>Gunneridae</taxon>
        <taxon>Pentapetalae</taxon>
        <taxon>asterids</taxon>
        <taxon>lamiids</taxon>
        <taxon>Lamiales</taxon>
        <taxon>Gesneriaceae</taxon>
        <taxon>Didymocarpoideae</taxon>
        <taxon>Trichosporeae</taxon>
        <taxon>Loxocarpinae</taxon>
        <taxon>Dorcoceras</taxon>
    </lineage>
</organism>
<keyword evidence="2" id="KW-1185">Reference proteome</keyword>
<name>A0A2Z7C8N8_9LAMI</name>
<dbReference type="Proteomes" id="UP000250235">
    <property type="component" value="Unassembled WGS sequence"/>
</dbReference>
<proteinExistence type="predicted"/>
<dbReference type="EMBL" id="KQ999091">
    <property type="protein sequence ID" value="KZV42371.1"/>
    <property type="molecule type" value="Genomic_DNA"/>
</dbReference>
<dbReference type="AlphaFoldDB" id="A0A2Z7C8N8"/>
<evidence type="ECO:0000313" key="1">
    <source>
        <dbReference type="EMBL" id="KZV42371.1"/>
    </source>
</evidence>
<sequence length="74" mass="8289">MLAMADDGMVRMFCSLVKLRLQGFLVISGSIYEAALIEFFANSTFIGGEIISTFSKQKLVISQEIFTETFHFPT</sequence>
<protein>
    <submittedName>
        <fullName evidence="1">Delphilin-like</fullName>
    </submittedName>
</protein>
<accession>A0A2Z7C8N8</accession>
<evidence type="ECO:0000313" key="2">
    <source>
        <dbReference type="Proteomes" id="UP000250235"/>
    </source>
</evidence>
<reference evidence="1 2" key="1">
    <citation type="journal article" date="2015" name="Proc. Natl. Acad. Sci. U.S.A.">
        <title>The resurrection genome of Boea hygrometrica: A blueprint for survival of dehydration.</title>
        <authorList>
            <person name="Xiao L."/>
            <person name="Yang G."/>
            <person name="Zhang L."/>
            <person name="Yang X."/>
            <person name="Zhao S."/>
            <person name="Ji Z."/>
            <person name="Zhou Q."/>
            <person name="Hu M."/>
            <person name="Wang Y."/>
            <person name="Chen M."/>
            <person name="Xu Y."/>
            <person name="Jin H."/>
            <person name="Xiao X."/>
            <person name="Hu G."/>
            <person name="Bao F."/>
            <person name="Hu Y."/>
            <person name="Wan P."/>
            <person name="Li L."/>
            <person name="Deng X."/>
            <person name="Kuang T."/>
            <person name="Xiang C."/>
            <person name="Zhu J.K."/>
            <person name="Oliver M.J."/>
            <person name="He Y."/>
        </authorList>
    </citation>
    <scope>NUCLEOTIDE SEQUENCE [LARGE SCALE GENOMIC DNA]</scope>
    <source>
        <strain evidence="2">cv. XS01</strain>
    </source>
</reference>
<gene>
    <name evidence="1" type="ORF">F511_17860</name>
</gene>